<protein>
    <submittedName>
        <fullName evidence="3">DUF1769-domain-containing protein</fullName>
    </submittedName>
</protein>
<name>A0A9P4P1Z1_9PEZI</name>
<evidence type="ECO:0000256" key="1">
    <source>
        <dbReference type="SAM" id="MobiDB-lite"/>
    </source>
</evidence>
<dbReference type="Proteomes" id="UP000800235">
    <property type="component" value="Unassembled WGS sequence"/>
</dbReference>
<dbReference type="PANTHER" id="PTHR34826">
    <property type="entry name" value="UPF0590 PROTEIN C409.17C"/>
    <property type="match status" value="1"/>
</dbReference>
<keyword evidence="4" id="KW-1185">Reference proteome</keyword>
<sequence length="439" mass="48449">MASKLKDKIEALKPGSSTDAADTTSISSSNGSNSDTTTEKYMLRVSAGPSYDVSTHKPVIVNGDVPTAFENEYMTTKVKVRIRNYKGLPRTSLSHSPYFDDAKHVKDQYSIGFSFVPKRDIPAAGTVWGNDFDHPIRDRLPPGINQAVWIVKEFIDQGIECDAYADEPWLFAPALDCWFILRIGEIMIEEQKRDIPHVSESEPLVEGADGSGVELRKRLGLPDSSDKRRKHFVKPAASESFTFEKDRLYEGDFFNPYIDFSKYSLKLPGFTLKCIKYINDKTHNLRYVFKNRINGEVYFVVVITLLFGEELEQALREEGERSRSASSDDSTAEAAVDVVDERDGAFVDGAIIDGGTVGNATVDEAIVDDAAFDEATVVEDTVENTTVDETDEATVAGASINEGHEDKAQPEVELVDGVKAMGLQLDENKDSANPATTIS</sequence>
<evidence type="ECO:0000313" key="3">
    <source>
        <dbReference type="EMBL" id="KAF2435333.1"/>
    </source>
</evidence>
<gene>
    <name evidence="3" type="ORF">EJ08DRAFT_625747</name>
</gene>
<organism evidence="3 4">
    <name type="scientific">Tothia fuscella</name>
    <dbReference type="NCBI Taxonomy" id="1048955"/>
    <lineage>
        <taxon>Eukaryota</taxon>
        <taxon>Fungi</taxon>
        <taxon>Dikarya</taxon>
        <taxon>Ascomycota</taxon>
        <taxon>Pezizomycotina</taxon>
        <taxon>Dothideomycetes</taxon>
        <taxon>Pleosporomycetidae</taxon>
        <taxon>Venturiales</taxon>
        <taxon>Cylindrosympodiaceae</taxon>
        <taxon>Tothia</taxon>
    </lineage>
</organism>
<proteinExistence type="predicted"/>
<feature type="region of interest" description="Disordered" evidence="1">
    <location>
        <begin position="1"/>
        <end position="39"/>
    </location>
</feature>
<evidence type="ECO:0000259" key="2">
    <source>
        <dbReference type="Pfam" id="PF08588"/>
    </source>
</evidence>
<dbReference type="AlphaFoldDB" id="A0A9P4P1Z1"/>
<feature type="compositionally biased region" description="Basic and acidic residues" evidence="1">
    <location>
        <begin position="1"/>
        <end position="11"/>
    </location>
</feature>
<evidence type="ECO:0000313" key="4">
    <source>
        <dbReference type="Proteomes" id="UP000800235"/>
    </source>
</evidence>
<dbReference type="PANTHER" id="PTHR34826:SF2">
    <property type="entry name" value="UPF0590 PROTEIN C409.17C"/>
    <property type="match status" value="1"/>
</dbReference>
<accession>A0A9P4P1Z1</accession>
<reference evidence="3" key="1">
    <citation type="journal article" date="2020" name="Stud. Mycol.">
        <title>101 Dothideomycetes genomes: a test case for predicting lifestyles and emergence of pathogens.</title>
        <authorList>
            <person name="Haridas S."/>
            <person name="Albert R."/>
            <person name="Binder M."/>
            <person name="Bloem J."/>
            <person name="Labutti K."/>
            <person name="Salamov A."/>
            <person name="Andreopoulos B."/>
            <person name="Baker S."/>
            <person name="Barry K."/>
            <person name="Bills G."/>
            <person name="Bluhm B."/>
            <person name="Cannon C."/>
            <person name="Castanera R."/>
            <person name="Culley D."/>
            <person name="Daum C."/>
            <person name="Ezra D."/>
            <person name="Gonzalez J."/>
            <person name="Henrissat B."/>
            <person name="Kuo A."/>
            <person name="Liang C."/>
            <person name="Lipzen A."/>
            <person name="Lutzoni F."/>
            <person name="Magnuson J."/>
            <person name="Mondo S."/>
            <person name="Nolan M."/>
            <person name="Ohm R."/>
            <person name="Pangilinan J."/>
            <person name="Park H.-J."/>
            <person name="Ramirez L."/>
            <person name="Alfaro M."/>
            <person name="Sun H."/>
            <person name="Tritt A."/>
            <person name="Yoshinaga Y."/>
            <person name="Zwiers L.-H."/>
            <person name="Turgeon B."/>
            <person name="Goodwin S."/>
            <person name="Spatafora J."/>
            <person name="Crous P."/>
            <person name="Grigoriev I."/>
        </authorList>
    </citation>
    <scope>NUCLEOTIDE SEQUENCE</scope>
    <source>
        <strain evidence="3">CBS 130266</strain>
    </source>
</reference>
<dbReference type="EMBL" id="MU007013">
    <property type="protein sequence ID" value="KAF2435333.1"/>
    <property type="molecule type" value="Genomic_DNA"/>
</dbReference>
<dbReference type="OrthoDB" id="2119945at2759"/>
<feature type="compositionally biased region" description="Low complexity" evidence="1">
    <location>
        <begin position="16"/>
        <end position="36"/>
    </location>
</feature>
<feature type="domain" description="Domain of unknown function at the cortex 1" evidence="2">
    <location>
        <begin position="43"/>
        <end position="305"/>
    </location>
</feature>
<dbReference type="InterPro" id="IPR013897">
    <property type="entry name" value="Duc1"/>
</dbReference>
<dbReference type="Pfam" id="PF08588">
    <property type="entry name" value="Duc1"/>
    <property type="match status" value="1"/>
</dbReference>
<comment type="caution">
    <text evidence="3">The sequence shown here is derived from an EMBL/GenBank/DDBJ whole genome shotgun (WGS) entry which is preliminary data.</text>
</comment>